<evidence type="ECO:0000313" key="3">
    <source>
        <dbReference type="Ensembl" id="ENSPSIP00000014729.1"/>
    </source>
</evidence>
<evidence type="ECO:0000259" key="2">
    <source>
        <dbReference type="Pfam" id="PF03184"/>
    </source>
</evidence>
<dbReference type="Ensembl" id="ENSPSIT00000014799.1">
    <property type="protein sequence ID" value="ENSPSIP00000014729.1"/>
    <property type="gene ID" value="ENSPSIG00000013193.1"/>
</dbReference>
<keyword evidence="4" id="KW-1185">Reference proteome</keyword>
<reference evidence="3" key="4">
    <citation type="submission" date="2025-09" db="UniProtKB">
        <authorList>
            <consortium name="Ensembl"/>
        </authorList>
    </citation>
    <scope>IDENTIFICATION</scope>
</reference>
<dbReference type="Pfam" id="PF03184">
    <property type="entry name" value="DDE_1"/>
    <property type="match status" value="1"/>
</dbReference>
<accession>K7G368</accession>
<dbReference type="STRING" id="13735.ENSPSIP00000014729"/>
<dbReference type="Proteomes" id="UP000007267">
    <property type="component" value="Unassembled WGS sequence"/>
</dbReference>
<dbReference type="InterPro" id="IPR004875">
    <property type="entry name" value="DDE_SF_endonuclease_dom"/>
</dbReference>
<feature type="domain" description="DDE-1" evidence="2">
    <location>
        <begin position="66"/>
        <end position="232"/>
    </location>
</feature>
<organism evidence="3 4">
    <name type="scientific">Pelodiscus sinensis</name>
    <name type="common">Chinese softshell turtle</name>
    <name type="synonym">Trionyx sinensis</name>
    <dbReference type="NCBI Taxonomy" id="13735"/>
    <lineage>
        <taxon>Eukaryota</taxon>
        <taxon>Metazoa</taxon>
        <taxon>Chordata</taxon>
        <taxon>Craniata</taxon>
        <taxon>Vertebrata</taxon>
        <taxon>Euteleostomi</taxon>
        <taxon>Archelosauria</taxon>
        <taxon>Testudinata</taxon>
        <taxon>Testudines</taxon>
        <taxon>Cryptodira</taxon>
        <taxon>Trionychia</taxon>
        <taxon>Trionychidae</taxon>
        <taxon>Pelodiscus</taxon>
    </lineage>
</organism>
<name>K7G368_PELSI</name>
<protein>
    <recommendedName>
        <fullName evidence="2">DDE-1 domain-containing protein</fullName>
    </recommendedName>
</protein>
<dbReference type="HOGENOM" id="CLU_033137_2_0_1"/>
<dbReference type="GO" id="GO:0003676">
    <property type="term" value="F:nucleic acid binding"/>
    <property type="evidence" value="ECO:0007669"/>
    <property type="project" value="InterPro"/>
</dbReference>
<reference evidence="4" key="2">
    <citation type="journal article" date="2013" name="Nat. Genet.">
        <title>The draft genomes of soft-shell turtle and green sea turtle yield insights into the development and evolution of the turtle-specific body plan.</title>
        <authorList>
            <person name="Wang Z."/>
            <person name="Pascual-Anaya J."/>
            <person name="Zadissa A."/>
            <person name="Li W."/>
            <person name="Niimura Y."/>
            <person name="Huang Z."/>
            <person name="Li C."/>
            <person name="White S."/>
            <person name="Xiong Z."/>
            <person name="Fang D."/>
            <person name="Wang B."/>
            <person name="Ming Y."/>
            <person name="Chen Y."/>
            <person name="Zheng Y."/>
            <person name="Kuraku S."/>
            <person name="Pignatelli M."/>
            <person name="Herrero J."/>
            <person name="Beal K."/>
            <person name="Nozawa M."/>
            <person name="Li Q."/>
            <person name="Wang J."/>
            <person name="Zhang H."/>
            <person name="Yu L."/>
            <person name="Shigenobu S."/>
            <person name="Wang J."/>
            <person name="Liu J."/>
            <person name="Flicek P."/>
            <person name="Searle S."/>
            <person name="Wang J."/>
            <person name="Kuratani S."/>
            <person name="Yin Y."/>
            <person name="Aken B."/>
            <person name="Zhang G."/>
            <person name="Irie N."/>
        </authorList>
    </citation>
    <scope>NUCLEOTIDE SEQUENCE [LARGE SCALE GENOMIC DNA]</scope>
    <source>
        <strain evidence="4">Daiwa-1</strain>
    </source>
</reference>
<dbReference type="OMA" id="CCEYEWL"/>
<dbReference type="EMBL" id="AGCU01019697">
    <property type="status" value="NOT_ANNOTATED_CDS"/>
    <property type="molecule type" value="Genomic_DNA"/>
</dbReference>
<feature type="region of interest" description="Disordered" evidence="1">
    <location>
        <begin position="248"/>
        <end position="275"/>
    </location>
</feature>
<proteinExistence type="predicted"/>
<evidence type="ECO:0000256" key="1">
    <source>
        <dbReference type="SAM" id="MobiDB-lite"/>
    </source>
</evidence>
<reference evidence="3" key="3">
    <citation type="submission" date="2025-08" db="UniProtKB">
        <authorList>
            <consortium name="Ensembl"/>
        </authorList>
    </citation>
    <scope>IDENTIFICATION</scope>
</reference>
<evidence type="ECO:0000313" key="4">
    <source>
        <dbReference type="Proteomes" id="UP000007267"/>
    </source>
</evidence>
<sequence length="275" mass="31658">LPVDSDARLLQIQKFIIKLCKEHRYDLSLISNTDHTALNFDNPYDRMLEVKGAKTVPIATTGHEKLRYTVMLACIADRMKLPPYIVFKRKIMPKMFPKTVYVRVHPKGWIDEALMLDWLQTVGAKRPGGLMRKWSVIVLDAFHCHRMPSIKKMLQHDKTDLAIIPGGMTKMLQPLDVIVNMPMKDALCRKWNTWVLEGEHTFTADGRMRTLTLQDIADVWLQLDPTIIRKGFLKCSISNAMDGSKDDALWTDDARDPSNDELGKDDNDLYYLDEN</sequence>
<dbReference type="eggNOG" id="KOG3105">
    <property type="taxonomic scope" value="Eukaryota"/>
</dbReference>
<dbReference type="GeneTree" id="ENSGT00440000039028"/>
<dbReference type="AlphaFoldDB" id="K7G368"/>
<reference evidence="4" key="1">
    <citation type="submission" date="2011-10" db="EMBL/GenBank/DDBJ databases">
        <authorList>
            <consortium name="Soft-shell Turtle Genome Consortium"/>
        </authorList>
    </citation>
    <scope>NUCLEOTIDE SEQUENCE [LARGE SCALE GENOMIC DNA]</scope>
    <source>
        <strain evidence="4">Daiwa-1</strain>
    </source>
</reference>
<feature type="compositionally biased region" description="Basic and acidic residues" evidence="1">
    <location>
        <begin position="248"/>
        <end position="267"/>
    </location>
</feature>